<sequence>MALSCAVSCDEWREKQAAAVNACEEARYFEAVQLINSALEAFEAQVPAAKDRPGQLLTEPQRFVEETKNSSNSLGEAAEHLADLWATRADILMNLGGLKRASTELAAALELAPEAKRVKELQAECKKLEKYQEEGIAEDALAASQSKVPAHILTGFLGSGKTTLLNHILRETHGKRFAVIENEFGEIGIDDKLIARREDLGAEQIIEMNNGCICCTVRGDLIQGLRSILKKTALDGNKLDGVIIETTGLADPAPVAQTFFADDLIQARMTLDGIITVVDAKHCLQHLREEKPEGVENEAVEQLAFADRIIVNKTDLVDAAELEGLTYEVRKINAVAPMIYTQNSKVAVDEIIGIRGFSLDRVLESDTEFLKDDQDHQHDQSVSSVGIECPGECDQEKLNIWIATLLRERGVDIFRTKGVLAVKGCNQRFVFQGIHMIFGGQPQDDWPEEEERVNRLIFIGRNLDREELQRGFRSTLALQRLADRAQAGELEEPVVPPPPPPLPDHMSMDMGQMGYGQGMEEGSVVQSILGLRSNSMSSPPDAPPAPPVPSVLPGSAQPMTFGTSQRKMSELTTLKGFLRRGAFDDETPQTKKDADSVQKMLERLQGNVSETKQSVQLQAQMGTRPGPPKAAFPGAMPEAGDDPRTQADFQFEALLSRAQMANDQLSLDHVAREILIRFPSFTSQQNIDLMQKMETAPALRDHQNGDFLAELCRLLASRLRELTSMQFTSACSTVAAWSADPKRRRAPLFAQLSKVFFTAAANEMSSRLMTFAPHELNSCLAAFVSVGFSEHKFFASVGRAALARHSSFAPVQLTALLAILSEMRLVHTDLFNAAATFLSSRTKELRPVDIIRVLRSFAKCNVQHQGLCRAVGEEVVARIKGGVNFRPEDLCEIIWALCVLEHFNPEIFSILLKVLRKVPVIASDALTQLFECHLALESEHKSEYRRFRDKMDAETLEALQEHYRDSRKDERRCSDKHRSDVASVLKSLVDGSVHVNHRTSCGLLVDVAALRKRSSTDGFVHVDLDSNVTSVRSLDHDDPATAGVVIEGAVALRRRILQKMGLRLVTVRESEWREMDESKEKRRHLRNLLSALGDVLE</sequence>
<accession>A0ABP0LXN0</accession>
<dbReference type="PANTHER" id="PTHR13748">
    <property type="entry name" value="COBW-RELATED"/>
    <property type="match status" value="1"/>
</dbReference>
<name>A0ABP0LXN0_9DINO</name>
<evidence type="ECO:0000259" key="7">
    <source>
        <dbReference type="SMART" id="SM00833"/>
    </source>
</evidence>
<evidence type="ECO:0000256" key="6">
    <source>
        <dbReference type="SAM" id="MobiDB-lite"/>
    </source>
</evidence>
<comment type="caution">
    <text evidence="8">The sequence shown here is derived from an EMBL/GenBank/DDBJ whole genome shotgun (WGS) entry which is preliminary data.</text>
</comment>
<dbReference type="Gene3D" id="3.30.1220.10">
    <property type="entry name" value="CobW-like, C-terminal domain"/>
    <property type="match status" value="1"/>
</dbReference>
<dbReference type="SUPFAM" id="SSF52540">
    <property type="entry name" value="P-loop containing nucleoside triphosphate hydrolases"/>
    <property type="match status" value="1"/>
</dbReference>
<keyword evidence="3" id="KW-0143">Chaperone</keyword>
<dbReference type="InterPro" id="IPR036627">
    <property type="entry name" value="CobW-likC_sf"/>
</dbReference>
<feature type="domain" description="CobW C-terminal" evidence="7">
    <location>
        <begin position="382"/>
        <end position="476"/>
    </location>
</feature>
<dbReference type="InterPro" id="IPR003495">
    <property type="entry name" value="CobW/HypB/UreG_nucleotide-bd"/>
</dbReference>
<dbReference type="PANTHER" id="PTHR13748:SF62">
    <property type="entry name" value="COBW DOMAIN-CONTAINING PROTEIN"/>
    <property type="match status" value="1"/>
</dbReference>
<evidence type="ECO:0000256" key="1">
    <source>
        <dbReference type="ARBA" id="ARBA00022741"/>
    </source>
</evidence>
<dbReference type="CDD" id="cd03112">
    <property type="entry name" value="CobW-like"/>
    <property type="match status" value="1"/>
</dbReference>
<evidence type="ECO:0000256" key="5">
    <source>
        <dbReference type="ARBA" id="ARBA00049117"/>
    </source>
</evidence>
<dbReference type="EMBL" id="CAXAMN010014669">
    <property type="protein sequence ID" value="CAK9043960.1"/>
    <property type="molecule type" value="Genomic_DNA"/>
</dbReference>
<feature type="region of interest" description="Disordered" evidence="6">
    <location>
        <begin position="532"/>
        <end position="556"/>
    </location>
</feature>
<comment type="catalytic activity">
    <reaction evidence="5">
        <text>GTP + H2O = GDP + phosphate + H(+)</text>
        <dbReference type="Rhea" id="RHEA:19669"/>
        <dbReference type="ChEBI" id="CHEBI:15377"/>
        <dbReference type="ChEBI" id="CHEBI:15378"/>
        <dbReference type="ChEBI" id="CHEBI:37565"/>
        <dbReference type="ChEBI" id="CHEBI:43474"/>
        <dbReference type="ChEBI" id="CHEBI:58189"/>
    </reaction>
    <physiologicalReaction direction="left-to-right" evidence="5">
        <dbReference type="Rhea" id="RHEA:19670"/>
    </physiologicalReaction>
</comment>
<protein>
    <recommendedName>
        <fullName evidence="7">CobW C-terminal domain-containing protein</fullName>
    </recommendedName>
</protein>
<proteinExistence type="inferred from homology"/>
<dbReference type="Gene3D" id="3.40.50.300">
    <property type="entry name" value="P-loop containing nucleotide triphosphate hydrolases"/>
    <property type="match status" value="1"/>
</dbReference>
<keyword evidence="2" id="KW-0378">Hydrolase</keyword>
<dbReference type="InterPro" id="IPR011990">
    <property type="entry name" value="TPR-like_helical_dom_sf"/>
</dbReference>
<dbReference type="InterPro" id="IPR011629">
    <property type="entry name" value="CobW-like_C"/>
</dbReference>
<dbReference type="Proteomes" id="UP001642484">
    <property type="component" value="Unassembled WGS sequence"/>
</dbReference>
<dbReference type="SMART" id="SM00833">
    <property type="entry name" value="CobW_C"/>
    <property type="match status" value="1"/>
</dbReference>
<evidence type="ECO:0000313" key="9">
    <source>
        <dbReference type="Proteomes" id="UP001642484"/>
    </source>
</evidence>
<keyword evidence="9" id="KW-1185">Reference proteome</keyword>
<evidence type="ECO:0000313" key="8">
    <source>
        <dbReference type="EMBL" id="CAK9043960.1"/>
    </source>
</evidence>
<dbReference type="InterPro" id="IPR051316">
    <property type="entry name" value="Zinc-reg_GTPase_activator"/>
</dbReference>
<feature type="compositionally biased region" description="Pro residues" evidence="6">
    <location>
        <begin position="540"/>
        <end position="550"/>
    </location>
</feature>
<evidence type="ECO:0000256" key="4">
    <source>
        <dbReference type="ARBA" id="ARBA00034320"/>
    </source>
</evidence>
<keyword evidence="1" id="KW-0547">Nucleotide-binding</keyword>
<evidence type="ECO:0000256" key="3">
    <source>
        <dbReference type="ARBA" id="ARBA00023186"/>
    </source>
</evidence>
<organism evidence="8 9">
    <name type="scientific">Durusdinium trenchii</name>
    <dbReference type="NCBI Taxonomy" id="1381693"/>
    <lineage>
        <taxon>Eukaryota</taxon>
        <taxon>Sar</taxon>
        <taxon>Alveolata</taxon>
        <taxon>Dinophyceae</taxon>
        <taxon>Suessiales</taxon>
        <taxon>Symbiodiniaceae</taxon>
        <taxon>Durusdinium</taxon>
    </lineage>
</organism>
<dbReference type="Pfam" id="PF07683">
    <property type="entry name" value="CobW_C"/>
    <property type="match status" value="1"/>
</dbReference>
<evidence type="ECO:0000256" key="2">
    <source>
        <dbReference type="ARBA" id="ARBA00022801"/>
    </source>
</evidence>
<dbReference type="SUPFAM" id="SSF90002">
    <property type="entry name" value="Hypothetical protein YjiA, C-terminal domain"/>
    <property type="match status" value="1"/>
</dbReference>
<reference evidence="8 9" key="1">
    <citation type="submission" date="2024-02" db="EMBL/GenBank/DDBJ databases">
        <authorList>
            <person name="Chen Y."/>
            <person name="Shah S."/>
            <person name="Dougan E. K."/>
            <person name="Thang M."/>
            <person name="Chan C."/>
        </authorList>
    </citation>
    <scope>NUCLEOTIDE SEQUENCE [LARGE SCALE GENOMIC DNA]</scope>
</reference>
<gene>
    <name evidence="8" type="ORF">CCMP2556_LOCUS23195</name>
</gene>
<dbReference type="Pfam" id="PF02492">
    <property type="entry name" value="cobW"/>
    <property type="match status" value="1"/>
</dbReference>
<comment type="similarity">
    <text evidence="4">Belongs to the SIMIBI class G3E GTPase family. ZNG1 subfamily.</text>
</comment>
<dbReference type="InterPro" id="IPR027417">
    <property type="entry name" value="P-loop_NTPase"/>
</dbReference>
<dbReference type="Gene3D" id="1.25.40.10">
    <property type="entry name" value="Tetratricopeptide repeat domain"/>
    <property type="match status" value="1"/>
</dbReference>